<reference evidence="2" key="1">
    <citation type="submission" date="2016-11" db="EMBL/GenBank/DDBJ databases">
        <authorList>
            <person name="Varghese N."/>
            <person name="Submissions S."/>
        </authorList>
    </citation>
    <scope>NUCLEOTIDE SEQUENCE [LARGE SCALE GENOMIC DNA]</scope>
    <source>
        <strain evidence="2">DSM 26899</strain>
    </source>
</reference>
<dbReference type="Proteomes" id="UP000184364">
    <property type="component" value="Unassembled WGS sequence"/>
</dbReference>
<accession>A0A1M6PGW9</accession>
<evidence type="ECO:0000313" key="1">
    <source>
        <dbReference type="EMBL" id="SHK07191.1"/>
    </source>
</evidence>
<evidence type="ECO:0008006" key="3">
    <source>
        <dbReference type="Google" id="ProtNLM"/>
    </source>
</evidence>
<dbReference type="Gene3D" id="3.80.10.10">
    <property type="entry name" value="Ribonuclease Inhibitor"/>
    <property type="match status" value="1"/>
</dbReference>
<dbReference type="AlphaFoldDB" id="A0A1M6PGW9"/>
<dbReference type="OrthoDB" id="1247155at2"/>
<keyword evidence="2" id="KW-1185">Reference proteome</keyword>
<proteinExistence type="predicted"/>
<dbReference type="SUPFAM" id="SSF52058">
    <property type="entry name" value="L domain-like"/>
    <property type="match status" value="1"/>
</dbReference>
<organism evidence="1 2">
    <name type="scientific">Chryseobacterium polytrichastri</name>
    <dbReference type="NCBI Taxonomy" id="1302687"/>
    <lineage>
        <taxon>Bacteria</taxon>
        <taxon>Pseudomonadati</taxon>
        <taxon>Bacteroidota</taxon>
        <taxon>Flavobacteriia</taxon>
        <taxon>Flavobacteriales</taxon>
        <taxon>Weeksellaceae</taxon>
        <taxon>Chryseobacterium group</taxon>
        <taxon>Chryseobacterium</taxon>
    </lineage>
</organism>
<dbReference type="InterPro" id="IPR032675">
    <property type="entry name" value="LRR_dom_sf"/>
</dbReference>
<evidence type="ECO:0000313" key="2">
    <source>
        <dbReference type="Proteomes" id="UP000184364"/>
    </source>
</evidence>
<gene>
    <name evidence="1" type="ORF">SAMN05444267_10016</name>
</gene>
<dbReference type="RefSeq" id="WP_073289763.1">
    <property type="nucleotide sequence ID" value="NZ_FRAV01000001.1"/>
</dbReference>
<dbReference type="STRING" id="1302687.SAMN05444267_10016"/>
<name>A0A1M6PGW9_9FLAO</name>
<protein>
    <recommendedName>
        <fullName evidence="3">Leucine Rich repeat-containing protein</fullName>
    </recommendedName>
</protein>
<dbReference type="EMBL" id="FRAV01000001">
    <property type="protein sequence ID" value="SHK07191.1"/>
    <property type="molecule type" value="Genomic_DNA"/>
</dbReference>
<sequence>MKHHFADLLYREDEYWTIVPNNERYAYSIERETTDLGSARILTISKNNENWRQIFQCPNLEELTLYDPSKEQVEAIKELTQLTRLRLSFFRAKDIEFIENLKNLEEVVFEYVSGFSDLSPLQKLAKLKSVHFENLRRVSNFDGLKGINSLRYMHIDGTLDWSQPIDNFSFLEGLPNLEMLSLGFVINKTEFPALLSVLKLKKLKRLRIGMATFHAKEYAFLNKALPNVIKGYTEEETSWSAYYQKNSNNGDIYFLGKGSRTIKSTASNAAEKKEAAVNQFEIYEREAEETLKPYLL</sequence>